<accession>A0A0F9EV92</accession>
<proteinExistence type="predicted"/>
<sequence length="56" mass="5832">MTDIPPDQGQLPLPLPGGEGQPQQSLTPVADAMQPGVQDATGDFMTTLVRLVESKG</sequence>
<comment type="caution">
    <text evidence="2">The sequence shown here is derived from an EMBL/GenBank/DDBJ whole genome shotgun (WGS) entry which is preliminary data.</text>
</comment>
<feature type="non-terminal residue" evidence="2">
    <location>
        <position position="56"/>
    </location>
</feature>
<dbReference type="EMBL" id="LAZR01033162">
    <property type="protein sequence ID" value="KKL48875.1"/>
    <property type="molecule type" value="Genomic_DNA"/>
</dbReference>
<reference evidence="2" key="1">
    <citation type="journal article" date="2015" name="Nature">
        <title>Complex archaea that bridge the gap between prokaryotes and eukaryotes.</title>
        <authorList>
            <person name="Spang A."/>
            <person name="Saw J.H."/>
            <person name="Jorgensen S.L."/>
            <person name="Zaremba-Niedzwiedzka K."/>
            <person name="Martijn J."/>
            <person name="Lind A.E."/>
            <person name="van Eijk R."/>
            <person name="Schleper C."/>
            <person name="Guy L."/>
            <person name="Ettema T.J."/>
        </authorList>
    </citation>
    <scope>NUCLEOTIDE SEQUENCE</scope>
</reference>
<protein>
    <submittedName>
        <fullName evidence="2">Uncharacterized protein</fullName>
    </submittedName>
</protein>
<evidence type="ECO:0000256" key="1">
    <source>
        <dbReference type="SAM" id="MobiDB-lite"/>
    </source>
</evidence>
<organism evidence="2">
    <name type="scientific">marine sediment metagenome</name>
    <dbReference type="NCBI Taxonomy" id="412755"/>
    <lineage>
        <taxon>unclassified sequences</taxon>
        <taxon>metagenomes</taxon>
        <taxon>ecological metagenomes</taxon>
    </lineage>
</organism>
<feature type="region of interest" description="Disordered" evidence="1">
    <location>
        <begin position="1"/>
        <end position="26"/>
    </location>
</feature>
<feature type="compositionally biased region" description="Low complexity" evidence="1">
    <location>
        <begin position="1"/>
        <end position="12"/>
    </location>
</feature>
<dbReference type="AlphaFoldDB" id="A0A0F9EV92"/>
<name>A0A0F9EV92_9ZZZZ</name>
<evidence type="ECO:0000313" key="2">
    <source>
        <dbReference type="EMBL" id="KKL48875.1"/>
    </source>
</evidence>
<gene>
    <name evidence="2" type="ORF">LCGC14_2321090</name>
</gene>